<name>A0A0P4Y571_9CRUS</name>
<keyword evidence="2" id="KW-1133">Transmembrane helix</keyword>
<reference evidence="4" key="1">
    <citation type="submission" date="2015-10" db="EMBL/GenBank/DDBJ databases">
        <title>Daphnia magna gene sets from two clonal populations assembled and annotated with EvidentialGene.</title>
        <authorList>
            <person name="Gilbert D."/>
            <person name="Podicheti R."/>
            <person name="Orsini L."/>
            <person name="Colbourne J."/>
            <person name="Pfrender M."/>
        </authorList>
    </citation>
    <scope>NUCLEOTIDE SEQUENCE</scope>
</reference>
<feature type="signal peptide" evidence="3">
    <location>
        <begin position="1"/>
        <end position="18"/>
    </location>
</feature>
<reference evidence="4" key="2">
    <citation type="submission" date="2015-10" db="EMBL/GenBank/DDBJ databases">
        <authorList>
            <person name="Gilbert D.G."/>
        </authorList>
    </citation>
    <scope>NUCLEOTIDE SEQUENCE</scope>
</reference>
<sequence length="225" mass="24669">MLCVAYCLLSFLVFACSASHTLLIQPGITNRKEWDNSAILIPPVLPSFKLTSTKVLSSTLVPSWFRTSTVLSTGRPSSIPTTQSHRQPRLEHSDQPMNPIIFITLGLAALIIIVILGLFLKNKCLMKRRTKQAPAKNEVDQVDCNNLVQSSSSVAIESEGDHSYQNNVASSSAPNPETIISPVYATVEFLPRCSIAEDYANTFRIAGFLEGDPIVYAEIETQKGD</sequence>
<evidence type="ECO:0000256" key="1">
    <source>
        <dbReference type="SAM" id="MobiDB-lite"/>
    </source>
</evidence>
<dbReference type="EMBL" id="LRGB01001363">
    <property type="protein sequence ID" value="KZS12138.1"/>
    <property type="molecule type" value="Genomic_DNA"/>
</dbReference>
<keyword evidence="3" id="KW-0732">Signal</keyword>
<evidence type="ECO:0000256" key="3">
    <source>
        <dbReference type="SAM" id="SignalP"/>
    </source>
</evidence>
<proteinExistence type="predicted"/>
<feature type="compositionally biased region" description="Polar residues" evidence="1">
    <location>
        <begin position="71"/>
        <end position="85"/>
    </location>
</feature>
<feature type="transmembrane region" description="Helical" evidence="2">
    <location>
        <begin position="100"/>
        <end position="120"/>
    </location>
</feature>
<dbReference type="OrthoDB" id="6382011at2759"/>
<accession>A0A0P4Y571</accession>
<feature type="chain" id="PRO_5013461666" evidence="3">
    <location>
        <begin position="19"/>
        <end position="225"/>
    </location>
</feature>
<gene>
    <name evidence="5" type="ORF">APZ42_022953</name>
</gene>
<protein>
    <submittedName>
        <fullName evidence="4">Uncharacterized protein</fullName>
    </submittedName>
</protein>
<dbReference type="AlphaFoldDB" id="A0A0P4Y571"/>
<evidence type="ECO:0000313" key="5">
    <source>
        <dbReference type="EMBL" id="KZS12138.1"/>
    </source>
</evidence>
<organism evidence="4">
    <name type="scientific">Daphnia magna</name>
    <dbReference type="NCBI Taxonomy" id="35525"/>
    <lineage>
        <taxon>Eukaryota</taxon>
        <taxon>Metazoa</taxon>
        <taxon>Ecdysozoa</taxon>
        <taxon>Arthropoda</taxon>
        <taxon>Crustacea</taxon>
        <taxon>Branchiopoda</taxon>
        <taxon>Diplostraca</taxon>
        <taxon>Cladocera</taxon>
        <taxon>Anomopoda</taxon>
        <taxon>Daphniidae</taxon>
        <taxon>Daphnia</taxon>
    </lineage>
</organism>
<evidence type="ECO:0000313" key="4">
    <source>
        <dbReference type="EMBL" id="JAI90805.1"/>
    </source>
</evidence>
<evidence type="ECO:0000256" key="2">
    <source>
        <dbReference type="SAM" id="Phobius"/>
    </source>
</evidence>
<keyword evidence="6" id="KW-1185">Reference proteome</keyword>
<reference evidence="5 6" key="3">
    <citation type="submission" date="2016-03" db="EMBL/GenBank/DDBJ databases">
        <title>EvidentialGene: Evidence-directed Construction of Genes on Genomes.</title>
        <authorList>
            <person name="Gilbert D.G."/>
            <person name="Choi J.-H."/>
            <person name="Mockaitis K."/>
            <person name="Colbourne J."/>
            <person name="Pfrender M."/>
        </authorList>
    </citation>
    <scope>NUCLEOTIDE SEQUENCE [LARGE SCALE GENOMIC DNA]</scope>
    <source>
        <strain evidence="5 6">Xinb3</strain>
        <tissue evidence="5">Complete organism</tissue>
    </source>
</reference>
<dbReference type="EMBL" id="GDIP01232596">
    <property type="protein sequence ID" value="JAI90805.1"/>
    <property type="molecule type" value="Transcribed_RNA"/>
</dbReference>
<feature type="region of interest" description="Disordered" evidence="1">
    <location>
        <begin position="71"/>
        <end position="92"/>
    </location>
</feature>
<evidence type="ECO:0000313" key="6">
    <source>
        <dbReference type="Proteomes" id="UP000076858"/>
    </source>
</evidence>
<keyword evidence="2" id="KW-0472">Membrane</keyword>
<dbReference type="Proteomes" id="UP000076858">
    <property type="component" value="Unassembled WGS sequence"/>
</dbReference>
<keyword evidence="2" id="KW-0812">Transmembrane</keyword>